<evidence type="ECO:0000256" key="6">
    <source>
        <dbReference type="PROSITE-ProRule" id="PRU01240"/>
    </source>
</evidence>
<dbReference type="Gene3D" id="2.60.120.380">
    <property type="match status" value="1"/>
</dbReference>
<name>A0AA88KJE6_NAELO</name>
<dbReference type="GeneID" id="68098591"/>
<accession>A0AA88KJE6</accession>
<dbReference type="SUPFAM" id="SSF46689">
    <property type="entry name" value="Homeodomain-like"/>
    <property type="match status" value="1"/>
</dbReference>
<evidence type="ECO:0000256" key="2">
    <source>
        <dbReference type="ARBA" id="ARBA00022670"/>
    </source>
</evidence>
<dbReference type="InterPro" id="IPR001005">
    <property type="entry name" value="SANT/Myb"/>
</dbReference>
<feature type="active site" description="Charge relay system" evidence="5 6">
    <location>
        <position position="1481"/>
    </location>
</feature>
<keyword evidence="8" id="KW-0812">Transmembrane</keyword>
<dbReference type="SUPFAM" id="SSF52743">
    <property type="entry name" value="Subtilisin-like"/>
    <property type="match status" value="1"/>
</dbReference>
<evidence type="ECO:0000256" key="4">
    <source>
        <dbReference type="ARBA" id="ARBA00022825"/>
    </source>
</evidence>
<dbReference type="SMART" id="SM00717">
    <property type="entry name" value="SANT"/>
    <property type="match status" value="2"/>
</dbReference>
<evidence type="ECO:0000256" key="5">
    <source>
        <dbReference type="PIRSR" id="PIRSR615500-1"/>
    </source>
</evidence>
<dbReference type="RefSeq" id="XP_044547432.1">
    <property type="nucleotide sequence ID" value="XM_044695964.1"/>
</dbReference>
<dbReference type="PROSITE" id="PS50090">
    <property type="entry name" value="MYB_LIKE"/>
    <property type="match status" value="1"/>
</dbReference>
<feature type="region of interest" description="Disordered" evidence="7">
    <location>
        <begin position="1"/>
        <end position="22"/>
    </location>
</feature>
<dbReference type="InterPro" id="IPR036852">
    <property type="entry name" value="Peptidase_S8/S53_dom_sf"/>
</dbReference>
<feature type="compositionally biased region" description="Low complexity" evidence="7">
    <location>
        <begin position="233"/>
        <end position="251"/>
    </location>
</feature>
<dbReference type="PROSITE" id="PS51892">
    <property type="entry name" value="SUBTILASE"/>
    <property type="match status" value="1"/>
</dbReference>
<evidence type="ECO:0000313" key="11">
    <source>
        <dbReference type="Proteomes" id="UP000816034"/>
    </source>
</evidence>
<dbReference type="PANTHER" id="PTHR43399">
    <property type="entry name" value="SUBTILISIN-RELATED"/>
    <property type="match status" value="1"/>
</dbReference>
<dbReference type="Gene3D" id="3.40.50.200">
    <property type="entry name" value="Peptidase S8/S53 domain"/>
    <property type="match status" value="1"/>
</dbReference>
<comment type="similarity">
    <text evidence="1 6">Belongs to the peptidase S8 family.</text>
</comment>
<sequence>MLNTTRTNHDNSEEQSSNGAITDTINEASHTSSIYTNLEQESNSTTVSPLRSDGLYQLFSIELDDDDDEEYQDVNEEEDVENLENFDWIDWNDFMEDATSKQDEENEDEFDDDSLVGSSNSVGLKRGRKKYQKFEKPSVLPSIRPKSPPRVAASSSSSTTSNGNANTSSVVNNIQLPPSQPFQYLNPLIPSVLGPPLYPANTAISNKNGTTTSTFPYPFIIPYPDIYRGTMKSTVPPTTSTSTAPRRLPTSDSSLPPNNTISAASSHSDIDGVVVLSNIVTPNCLFSNEQMKELQNQLQLHVQLLLYNYFLTSTREGFHAQHVGFKRLIEQYLATKKEAIMNKTKRILYGFGISKDVKLTDLTNGQEYDLKDDYKKKESITIVQRSTEEWAHMIGTTIFDIEGLDGAETFLNFDYSFVMSSNQIDWDLFVKFLRPFKLFNNQSLLAEVQESIYYLNTVPEDNIGSKRVVFTIPEDNLLIMGLKKHWKPGGTIKWDKIKNDMFPNKTSKQLRVRYKNMIGKRGPPIEVNPFKQFRNIIESQNSTRKHDPLSKKKKDVPSLNYSHLFDNVELFKITNKLTKKELPCSYKELSKIQTYRDNPSSDSEDSESKEVVAPSESRKRKKPEKSSSKKKKKSEVSETDIKESTPAQSQPQKQDTEILEHEKSSSTNGLTDSLMQLIEKQPAENSSIPQPLEDVGSIDSASEDENDDELPQPPPAILRAEKECEVLCDGQFVNFTQEEDRQILVTLKQHGFSDIANITDLTLVKAAIQEVSNSISKSFNSVQARILKLQHFWKQQVSHNVCFDTSQSLKKNNENHPTPNHRGVVAHRSTITGLSLHYSHAEWAYLQEEPCLLKAARLKPLNNGNLQTSSSSMFVHVKLFNHVVMTSDVLEQLARLFKKEDYRVDFQFRSGDSVESHKMFTTRVSQELLSNSLAKNEFIQKTVEWIKRVPSDERVTFSSLSLDSLKFATLQVKFEEEINDLKSTLLPSIQTSFHTQLNSRMMQHLNSISFSNAIQALTNAHARNQNPIVTSRVFNEFMTELNLKKNAENPQDLSTLEFNNVHVEEMRNFFHNQLSNYFDLDWKFDETTPNLLQVSLANFDLNIWYLIQTGKFQEQANTPLVQHFKKREDVEQLFMTQASEVTPEITYLNEMFKDISEQMGQQLLDSFKALESVDLITRGVNYQITNYGANQVVQSGGTDNSYIWNKGISGTGEIVAVTDTGVNVNHCFFSGNGESYSQLNLNNRKIVYIDTQNGAGNTVDDGGHGSHVCGTVAAKDAKLYVVDAQRTASGGLYISDLNVLLPRIYSSGARISSNSWGCASPYECTYDCQCYSVSSSGTKTPVSDSTCLAQVGRRCCHYCNVYGTQSRSIDSVLNRYDELLYVNAAGNSGDYSYDSTMGDPATSKNALTVGSSYASTEYYKMIYPTSNINGSVLNVENLSYFSSRGPTIDQRIKPDVVAPGSYTSSADFRSTCGLAVMSGTSMATPAVSGAAALIRQYLLQNNKQKLVEFELFNKTSTQTLSGSLVKALLIHSAEKLNGMVQLYPNYYQSLAIMPIPNNFVGYGRVNLKRVLKFDNDQTSLSLVGQIGVINRVLLEPGLSSQFELVMGSSNKNTLKVTIVWYDLPYTTALAKGSTEKRIVNDLDLKVTVDGGKSVYYGNGELSKNTNYDSTNTVESITIDNLPSGASCVVSVGAKSSNKGSQAFSLVVSGNFVVKSSPQTRVNATISRNSFEILWTMYILISAALLINMLM</sequence>
<dbReference type="Gene3D" id="1.10.10.60">
    <property type="entry name" value="Homeodomain-like"/>
    <property type="match status" value="1"/>
</dbReference>
<organism evidence="10 11">
    <name type="scientific">Naegleria lovaniensis</name>
    <name type="common">Amoeba</name>
    <dbReference type="NCBI Taxonomy" id="51637"/>
    <lineage>
        <taxon>Eukaryota</taxon>
        <taxon>Discoba</taxon>
        <taxon>Heterolobosea</taxon>
        <taxon>Tetramitia</taxon>
        <taxon>Eutetramitia</taxon>
        <taxon>Vahlkampfiidae</taxon>
        <taxon>Naegleria</taxon>
    </lineage>
</organism>
<dbReference type="PANTHER" id="PTHR43399:SF4">
    <property type="entry name" value="CELL WALL-ASSOCIATED PROTEASE"/>
    <property type="match status" value="1"/>
</dbReference>
<dbReference type="GO" id="GO:0006508">
    <property type="term" value="P:proteolysis"/>
    <property type="evidence" value="ECO:0007669"/>
    <property type="project" value="UniProtKB-KW"/>
</dbReference>
<keyword evidence="3 6" id="KW-0378">Hydrolase</keyword>
<feature type="compositionally biased region" description="Basic and acidic residues" evidence="7">
    <location>
        <begin position="634"/>
        <end position="643"/>
    </location>
</feature>
<dbReference type="CDD" id="cd04842">
    <property type="entry name" value="Peptidases_S8_Kp43_protease"/>
    <property type="match status" value="1"/>
</dbReference>
<dbReference type="InterPro" id="IPR000209">
    <property type="entry name" value="Peptidase_S8/S53_dom"/>
</dbReference>
<protein>
    <recommendedName>
        <fullName evidence="9">Myb-like domain-containing protein</fullName>
    </recommendedName>
</protein>
<evidence type="ECO:0000313" key="10">
    <source>
        <dbReference type="EMBL" id="KAG2381753.1"/>
    </source>
</evidence>
<feature type="compositionally biased region" description="Polar residues" evidence="7">
    <location>
        <begin position="252"/>
        <end position="262"/>
    </location>
</feature>
<dbReference type="InterPro" id="IPR051048">
    <property type="entry name" value="Peptidase_S8/S53_subtilisin"/>
</dbReference>
<evidence type="ECO:0000256" key="7">
    <source>
        <dbReference type="SAM" id="MobiDB-lite"/>
    </source>
</evidence>
<dbReference type="EMBL" id="PYSW02000026">
    <property type="protein sequence ID" value="KAG2381753.1"/>
    <property type="molecule type" value="Genomic_DNA"/>
</dbReference>
<feature type="compositionally biased region" description="Basic and acidic residues" evidence="7">
    <location>
        <begin position="654"/>
        <end position="664"/>
    </location>
</feature>
<dbReference type="Proteomes" id="UP000816034">
    <property type="component" value="Unassembled WGS sequence"/>
</dbReference>
<keyword evidence="4 6" id="KW-0720">Serine protease</keyword>
<keyword evidence="11" id="KW-1185">Reference proteome</keyword>
<feature type="compositionally biased region" description="Acidic residues" evidence="7">
    <location>
        <begin position="701"/>
        <end position="710"/>
    </location>
</feature>
<feature type="active site" description="Charge relay system" evidence="5 6">
    <location>
        <position position="1264"/>
    </location>
</feature>
<comment type="caution">
    <text evidence="10">The sequence shown here is derived from an EMBL/GenBank/DDBJ whole genome shotgun (WGS) entry which is preliminary data.</text>
</comment>
<dbReference type="InterPro" id="IPR023828">
    <property type="entry name" value="Peptidase_S8_Ser-AS"/>
</dbReference>
<dbReference type="PRINTS" id="PR00723">
    <property type="entry name" value="SUBTILISIN"/>
</dbReference>
<feature type="compositionally biased region" description="Basic residues" evidence="7">
    <location>
        <begin position="618"/>
        <end position="633"/>
    </location>
</feature>
<dbReference type="Pfam" id="PF00082">
    <property type="entry name" value="Peptidase_S8"/>
    <property type="match status" value="1"/>
</dbReference>
<dbReference type="SUPFAM" id="SSF49785">
    <property type="entry name" value="Galactose-binding domain-like"/>
    <property type="match status" value="1"/>
</dbReference>
<keyword evidence="8" id="KW-1133">Transmembrane helix</keyword>
<feature type="active site" description="Charge relay system" evidence="5 6">
    <location>
        <position position="1219"/>
    </location>
</feature>
<dbReference type="InterPro" id="IPR015500">
    <property type="entry name" value="Peptidase_S8_subtilisin-rel"/>
</dbReference>
<dbReference type="InterPro" id="IPR034058">
    <property type="entry name" value="TagA/B/C/D_pept_dom"/>
</dbReference>
<feature type="transmembrane region" description="Helical" evidence="8">
    <location>
        <begin position="1732"/>
        <end position="1749"/>
    </location>
</feature>
<dbReference type="InterPro" id="IPR009057">
    <property type="entry name" value="Homeodomain-like_sf"/>
</dbReference>
<dbReference type="InterPro" id="IPR022398">
    <property type="entry name" value="Peptidase_S8_His-AS"/>
</dbReference>
<dbReference type="GO" id="GO:0004252">
    <property type="term" value="F:serine-type endopeptidase activity"/>
    <property type="evidence" value="ECO:0007669"/>
    <property type="project" value="UniProtKB-UniRule"/>
</dbReference>
<feature type="domain" description="Myb-like" evidence="9">
    <location>
        <begin position="462"/>
        <end position="518"/>
    </location>
</feature>
<feature type="region of interest" description="Disordered" evidence="7">
    <location>
        <begin position="99"/>
        <end position="171"/>
    </location>
</feature>
<dbReference type="InterPro" id="IPR008979">
    <property type="entry name" value="Galactose-bd-like_sf"/>
</dbReference>
<dbReference type="PROSITE" id="PS00137">
    <property type="entry name" value="SUBTILASE_HIS"/>
    <property type="match status" value="1"/>
</dbReference>
<dbReference type="CDD" id="cd11660">
    <property type="entry name" value="SANT_TRF"/>
    <property type="match status" value="1"/>
</dbReference>
<evidence type="ECO:0000256" key="8">
    <source>
        <dbReference type="SAM" id="Phobius"/>
    </source>
</evidence>
<keyword evidence="2 6" id="KW-0645">Protease</keyword>
<evidence type="ECO:0000259" key="9">
    <source>
        <dbReference type="PROSITE" id="PS50090"/>
    </source>
</evidence>
<feature type="region of interest" description="Disordered" evidence="7">
    <location>
        <begin position="683"/>
        <end position="715"/>
    </location>
</feature>
<feature type="compositionally biased region" description="Low complexity" evidence="7">
    <location>
        <begin position="151"/>
        <end position="171"/>
    </location>
</feature>
<evidence type="ECO:0000256" key="1">
    <source>
        <dbReference type="ARBA" id="ARBA00011073"/>
    </source>
</evidence>
<reference evidence="10 11" key="1">
    <citation type="journal article" date="2018" name="BMC Genomics">
        <title>The genome of Naegleria lovaniensis, the basis for a comparative approach to unravel pathogenicity factors of the human pathogenic amoeba N. fowleri.</title>
        <authorList>
            <person name="Liechti N."/>
            <person name="Schurch N."/>
            <person name="Bruggmann R."/>
            <person name="Wittwer M."/>
        </authorList>
    </citation>
    <scope>NUCLEOTIDE SEQUENCE [LARGE SCALE GENOMIC DNA]</scope>
    <source>
        <strain evidence="10 11">ATCC 30569</strain>
    </source>
</reference>
<keyword evidence="8" id="KW-0472">Membrane</keyword>
<dbReference type="PROSITE" id="PS00138">
    <property type="entry name" value="SUBTILASE_SER"/>
    <property type="match status" value="1"/>
</dbReference>
<feature type="region of interest" description="Disordered" evidence="7">
    <location>
        <begin position="593"/>
        <end position="669"/>
    </location>
</feature>
<proteinExistence type="inferred from homology"/>
<evidence type="ECO:0000256" key="3">
    <source>
        <dbReference type="ARBA" id="ARBA00022801"/>
    </source>
</evidence>
<gene>
    <name evidence="10" type="ORF">C9374_006137</name>
</gene>
<feature type="compositionally biased region" description="Acidic residues" evidence="7">
    <location>
        <begin position="104"/>
        <end position="114"/>
    </location>
</feature>
<feature type="region of interest" description="Disordered" evidence="7">
    <location>
        <begin position="232"/>
        <end position="262"/>
    </location>
</feature>